<reference evidence="1" key="1">
    <citation type="journal article" date="2020" name="Stud. Mycol.">
        <title>101 Dothideomycetes genomes: a test case for predicting lifestyles and emergence of pathogens.</title>
        <authorList>
            <person name="Haridas S."/>
            <person name="Albert R."/>
            <person name="Binder M."/>
            <person name="Bloem J."/>
            <person name="Labutti K."/>
            <person name="Salamov A."/>
            <person name="Andreopoulos B."/>
            <person name="Baker S."/>
            <person name="Barry K."/>
            <person name="Bills G."/>
            <person name="Bluhm B."/>
            <person name="Cannon C."/>
            <person name="Castanera R."/>
            <person name="Culley D."/>
            <person name="Daum C."/>
            <person name="Ezra D."/>
            <person name="Gonzalez J."/>
            <person name="Henrissat B."/>
            <person name="Kuo A."/>
            <person name="Liang C."/>
            <person name="Lipzen A."/>
            <person name="Lutzoni F."/>
            <person name="Magnuson J."/>
            <person name="Mondo S."/>
            <person name="Nolan M."/>
            <person name="Ohm R."/>
            <person name="Pangilinan J."/>
            <person name="Park H.-J."/>
            <person name="Ramirez L."/>
            <person name="Alfaro M."/>
            <person name="Sun H."/>
            <person name="Tritt A."/>
            <person name="Yoshinaga Y."/>
            <person name="Zwiers L.-H."/>
            <person name="Turgeon B."/>
            <person name="Goodwin S."/>
            <person name="Spatafora J."/>
            <person name="Crous P."/>
            <person name="Grigoriev I."/>
        </authorList>
    </citation>
    <scope>NUCLEOTIDE SEQUENCE</scope>
    <source>
        <strain evidence="1">ATCC 200398</strain>
    </source>
</reference>
<keyword evidence="2" id="KW-1185">Reference proteome</keyword>
<dbReference type="EMBL" id="MU003521">
    <property type="protein sequence ID" value="KAF2467329.1"/>
    <property type="molecule type" value="Genomic_DNA"/>
</dbReference>
<protein>
    <submittedName>
        <fullName evidence="1">Uncharacterized protein</fullName>
    </submittedName>
</protein>
<proteinExistence type="predicted"/>
<evidence type="ECO:0000313" key="2">
    <source>
        <dbReference type="Proteomes" id="UP000799755"/>
    </source>
</evidence>
<name>A0ACB6QJZ4_9PLEO</name>
<comment type="caution">
    <text evidence="1">The sequence shown here is derived from an EMBL/GenBank/DDBJ whole genome shotgun (WGS) entry which is preliminary data.</text>
</comment>
<gene>
    <name evidence="1" type="ORF">BDR25DRAFT_345069</name>
</gene>
<dbReference type="Proteomes" id="UP000799755">
    <property type="component" value="Unassembled WGS sequence"/>
</dbReference>
<evidence type="ECO:0000313" key="1">
    <source>
        <dbReference type="EMBL" id="KAF2467329.1"/>
    </source>
</evidence>
<accession>A0ACB6QJZ4</accession>
<sequence>MDVQSIADFALAIGRVAASVFKTLDAFILSGKEFRELQQEIGSLEHALAEITAIERSSDNVVYDENPRQEMGRYKTLRELSQSTLLVDMMSVMRKLEVWRRDMMYSKSPAAQRQEAREWQEKLGELRMKLTVLQASTYLKDNSDGANSTQPLCFSEGDISESQQRQLQGSSGQGVNAGAFKCTFPDGSVYKEIQETTPKYTHLSERPQASAHNYGEIAVSLASAVTSATTAICMQNYSQLHNQWRHGNLHQHMPPLVSLKEPSPAVFVAATIAHGLATFVYYISRNTDRYREWFLGTGALGAMTVGVMTGSGTQGVLARHNRTVGEQRDEKSGALENAC</sequence>
<organism evidence="1 2">
    <name type="scientific">Lindgomyces ingoldianus</name>
    <dbReference type="NCBI Taxonomy" id="673940"/>
    <lineage>
        <taxon>Eukaryota</taxon>
        <taxon>Fungi</taxon>
        <taxon>Dikarya</taxon>
        <taxon>Ascomycota</taxon>
        <taxon>Pezizomycotina</taxon>
        <taxon>Dothideomycetes</taxon>
        <taxon>Pleosporomycetidae</taxon>
        <taxon>Pleosporales</taxon>
        <taxon>Lindgomycetaceae</taxon>
        <taxon>Lindgomyces</taxon>
    </lineage>
</organism>